<dbReference type="EMBL" id="JAOZFC020000004">
    <property type="protein sequence ID" value="MDF9300988.1"/>
    <property type="molecule type" value="Genomic_DNA"/>
</dbReference>
<evidence type="ECO:0000313" key="2">
    <source>
        <dbReference type="EMBL" id="MDF9300988.1"/>
    </source>
</evidence>
<accession>A0ABT6D633</accession>
<dbReference type="Gene3D" id="3.30.2310.20">
    <property type="entry name" value="RelE-like"/>
    <property type="match status" value="1"/>
</dbReference>
<dbReference type="Pfam" id="PF15738">
    <property type="entry name" value="YafQ_toxin"/>
    <property type="match status" value="1"/>
</dbReference>
<dbReference type="Proteomes" id="UP001146336">
    <property type="component" value="Unassembled WGS sequence"/>
</dbReference>
<evidence type="ECO:0000256" key="1">
    <source>
        <dbReference type="ARBA" id="ARBA00022649"/>
    </source>
</evidence>
<dbReference type="NCBIfam" id="TIGR02385">
    <property type="entry name" value="RelE_StbE"/>
    <property type="match status" value="1"/>
</dbReference>
<dbReference type="InterPro" id="IPR004386">
    <property type="entry name" value="Toxin_YafQ-like"/>
</dbReference>
<dbReference type="RefSeq" id="WP_199404482.1">
    <property type="nucleotide sequence ID" value="NZ_JAOZFC020000004.1"/>
</dbReference>
<dbReference type="SUPFAM" id="SSF143011">
    <property type="entry name" value="RelE-like"/>
    <property type="match status" value="1"/>
</dbReference>
<name>A0ABT6D633_9LACO</name>
<dbReference type="InterPro" id="IPR007712">
    <property type="entry name" value="RelE/ParE_toxin"/>
</dbReference>
<evidence type="ECO:0000313" key="3">
    <source>
        <dbReference type="Proteomes" id="UP001146336"/>
    </source>
</evidence>
<gene>
    <name evidence="2" type="ORF">OIT47_012015</name>
</gene>
<reference evidence="2" key="1">
    <citation type="submission" date="2023-03" db="EMBL/GenBank/DDBJ databases">
        <title>Comparative genomics of Weissella fermenti BK2, and weissella type species.</title>
        <authorList>
            <person name="Lee J.K."/>
            <person name="Baek J.H."/>
            <person name="Kim J.M."/>
            <person name="Choi D.G."/>
            <person name="Jeon C.O."/>
        </authorList>
    </citation>
    <scope>NUCLEOTIDE SEQUENCE</scope>
    <source>
        <strain evidence="2">BK2</strain>
    </source>
</reference>
<comment type="caution">
    <text evidence="2">The sequence shown here is derived from an EMBL/GenBank/DDBJ whole genome shotgun (WGS) entry which is preliminary data.</text>
</comment>
<organism evidence="2 3">
    <name type="scientific">Weissella fermenti</name>
    <dbReference type="NCBI Taxonomy" id="2987699"/>
    <lineage>
        <taxon>Bacteria</taxon>
        <taxon>Bacillati</taxon>
        <taxon>Bacillota</taxon>
        <taxon>Bacilli</taxon>
        <taxon>Lactobacillales</taxon>
        <taxon>Lactobacillaceae</taxon>
        <taxon>Weissella</taxon>
    </lineage>
</organism>
<keyword evidence="1" id="KW-1277">Toxin-antitoxin system</keyword>
<keyword evidence="3" id="KW-1185">Reference proteome</keyword>
<dbReference type="InterPro" id="IPR035093">
    <property type="entry name" value="RelE/ParE_toxin_dom_sf"/>
</dbReference>
<protein>
    <submittedName>
        <fullName evidence="2">Type II toxin-antitoxin system mRNA interferase toxin, RelE/StbE family</fullName>
    </submittedName>
</protein>
<proteinExistence type="predicted"/>
<sequence length="110" mass="12912">MYRVRLTDEFKRDMKKLPCLIKGKGLVLREVKQEIKETIDLLINEGVLPEEYNDHTLERRPWSGINEYHVFNDVLILYVRVDSHRSIRMIGIRTHETLAAGLSVLDCTDM</sequence>